<dbReference type="PANTHER" id="PTHR48090:SF3">
    <property type="entry name" value="UNDECAPRENYL-PHOSPHATE 4-DEOXY-4-FORMAMIDO-L-ARABINOSE TRANSFERASE"/>
    <property type="match status" value="1"/>
</dbReference>
<dbReference type="SUPFAM" id="SSF53448">
    <property type="entry name" value="Nucleotide-diphospho-sugar transferases"/>
    <property type="match status" value="1"/>
</dbReference>
<dbReference type="Proteomes" id="UP000178735">
    <property type="component" value="Unassembled WGS sequence"/>
</dbReference>
<evidence type="ECO:0000256" key="6">
    <source>
        <dbReference type="ARBA" id="ARBA00022989"/>
    </source>
</evidence>
<comment type="caution">
    <text evidence="9">The sequence shown here is derived from an EMBL/GenBank/DDBJ whole genome shotgun (WGS) entry which is preliminary data.</text>
</comment>
<evidence type="ECO:0000256" key="7">
    <source>
        <dbReference type="ARBA" id="ARBA00023136"/>
    </source>
</evidence>
<dbReference type="InterPro" id="IPR001173">
    <property type="entry name" value="Glyco_trans_2-like"/>
</dbReference>
<proteinExistence type="predicted"/>
<keyword evidence="6" id="KW-1133">Transmembrane helix</keyword>
<dbReference type="Gene3D" id="3.90.550.10">
    <property type="entry name" value="Spore Coat Polysaccharide Biosynthesis Protein SpsA, Chain A"/>
    <property type="match status" value="1"/>
</dbReference>
<feature type="domain" description="Glycosyltransferase 2-like" evidence="8">
    <location>
        <begin position="9"/>
        <end position="169"/>
    </location>
</feature>
<gene>
    <name evidence="9" type="ORF">A2008_10405</name>
</gene>
<evidence type="ECO:0000313" key="9">
    <source>
        <dbReference type="EMBL" id="OGM02841.1"/>
    </source>
</evidence>
<evidence type="ECO:0000256" key="2">
    <source>
        <dbReference type="ARBA" id="ARBA00022676"/>
    </source>
</evidence>
<name>A0A1F7WJ63_9BACT</name>
<dbReference type="GO" id="GO:0099621">
    <property type="term" value="F:undecaprenyl-phosphate 4-deoxy-4-formamido-L-arabinose transferase activity"/>
    <property type="evidence" value="ECO:0007669"/>
    <property type="project" value="TreeGrafter"/>
</dbReference>
<keyword evidence="2" id="KW-0328">Glycosyltransferase</keyword>
<dbReference type="CDD" id="cd04179">
    <property type="entry name" value="DPM_DPG-synthase_like"/>
    <property type="match status" value="1"/>
</dbReference>
<dbReference type="PANTHER" id="PTHR48090">
    <property type="entry name" value="UNDECAPRENYL-PHOSPHATE 4-DEOXY-4-FORMAMIDO-L-ARABINOSE TRANSFERASE-RELATED"/>
    <property type="match status" value="1"/>
</dbReference>
<dbReference type="EMBL" id="MGFH01000199">
    <property type="protein sequence ID" value="OGM02841.1"/>
    <property type="molecule type" value="Genomic_DNA"/>
</dbReference>
<reference evidence="9 10" key="1">
    <citation type="journal article" date="2016" name="Nat. Commun.">
        <title>Thousands of microbial genomes shed light on interconnected biogeochemical processes in an aquifer system.</title>
        <authorList>
            <person name="Anantharaman K."/>
            <person name="Brown C.T."/>
            <person name="Hug L.A."/>
            <person name="Sharon I."/>
            <person name="Castelle C.J."/>
            <person name="Probst A.J."/>
            <person name="Thomas B.C."/>
            <person name="Singh A."/>
            <person name="Wilkins M.J."/>
            <person name="Karaoz U."/>
            <person name="Brodie E.L."/>
            <person name="Williams K.H."/>
            <person name="Hubbard S.S."/>
            <person name="Banfield J.F."/>
        </authorList>
    </citation>
    <scope>NUCLEOTIDE SEQUENCE [LARGE SCALE GENOMIC DNA]</scope>
</reference>
<protein>
    <recommendedName>
        <fullName evidence="8">Glycosyltransferase 2-like domain-containing protein</fullName>
    </recommendedName>
</protein>
<evidence type="ECO:0000313" key="10">
    <source>
        <dbReference type="Proteomes" id="UP000178735"/>
    </source>
</evidence>
<dbReference type="GO" id="GO:0005886">
    <property type="term" value="C:plasma membrane"/>
    <property type="evidence" value="ECO:0007669"/>
    <property type="project" value="TreeGrafter"/>
</dbReference>
<dbReference type="InterPro" id="IPR050256">
    <property type="entry name" value="Glycosyltransferase_2"/>
</dbReference>
<dbReference type="Pfam" id="PF00535">
    <property type="entry name" value="Glycos_transf_2"/>
    <property type="match status" value="1"/>
</dbReference>
<keyword evidence="4" id="KW-0812">Transmembrane</keyword>
<dbReference type="STRING" id="1817813.A2008_10405"/>
<evidence type="ECO:0000256" key="4">
    <source>
        <dbReference type="ARBA" id="ARBA00022692"/>
    </source>
</evidence>
<sequence>MEFKHSISYVFPMFNEIDNIEQMVLSTMAVTDTITSDYEIIVVDDASTDGSGELIDKLAKKYPKIRPIHHPRNRKLGGALKTGFYNAKNELIIYIDSDLPIDMNDMKLALPMIEDADVVIGYRLMRTESLRRKFQSKIYNWIIRLLFGLKVKDVNFAFKVFKRDILEKITLHSEGSFIDAELLIEALRFNYKIKEIGLMYYPRSAGESKLSGLRVIMKILQEMNEYRKRRKNFESLVEKFKK</sequence>
<evidence type="ECO:0000256" key="3">
    <source>
        <dbReference type="ARBA" id="ARBA00022679"/>
    </source>
</evidence>
<keyword evidence="3" id="KW-0808">Transferase</keyword>
<accession>A0A1F7WJ63</accession>
<dbReference type="GO" id="GO:0009103">
    <property type="term" value="P:lipopolysaccharide biosynthetic process"/>
    <property type="evidence" value="ECO:0007669"/>
    <property type="project" value="UniProtKB-KW"/>
</dbReference>
<organism evidence="9 10">
    <name type="scientific">Candidatus Wallbacteria bacterium GWC2_49_35</name>
    <dbReference type="NCBI Taxonomy" id="1817813"/>
    <lineage>
        <taxon>Bacteria</taxon>
        <taxon>Candidatus Walliibacteriota</taxon>
    </lineage>
</organism>
<dbReference type="AlphaFoldDB" id="A0A1F7WJ63"/>
<evidence type="ECO:0000256" key="5">
    <source>
        <dbReference type="ARBA" id="ARBA00022985"/>
    </source>
</evidence>
<keyword evidence="1" id="KW-1003">Cell membrane</keyword>
<keyword evidence="5" id="KW-0448">Lipopolysaccharide biosynthesis</keyword>
<evidence type="ECO:0000256" key="1">
    <source>
        <dbReference type="ARBA" id="ARBA00022475"/>
    </source>
</evidence>
<keyword evidence="7" id="KW-0472">Membrane</keyword>
<evidence type="ECO:0000259" key="8">
    <source>
        <dbReference type="Pfam" id="PF00535"/>
    </source>
</evidence>
<dbReference type="InterPro" id="IPR029044">
    <property type="entry name" value="Nucleotide-diphossugar_trans"/>
</dbReference>